<accession>A0AA43Y9U8</accession>
<dbReference type="Proteomes" id="UP000482543">
    <property type="component" value="Unassembled WGS sequence"/>
</dbReference>
<comment type="caution">
    <text evidence="1">The sequence shown here is derived from an EMBL/GenBank/DDBJ whole genome shotgun (WGS) entry which is preliminary data.</text>
</comment>
<proteinExistence type="predicted"/>
<evidence type="ECO:0000313" key="2">
    <source>
        <dbReference type="Proteomes" id="UP000482543"/>
    </source>
</evidence>
<gene>
    <name evidence="1" type="ORF">FC964_16600</name>
</gene>
<dbReference type="AlphaFoldDB" id="A0AA43Y9U8"/>
<organism evidence="1 2">
    <name type="scientific">Clostridium botulinum</name>
    <dbReference type="NCBI Taxonomy" id="1491"/>
    <lineage>
        <taxon>Bacteria</taxon>
        <taxon>Bacillati</taxon>
        <taxon>Bacillota</taxon>
        <taxon>Clostridia</taxon>
        <taxon>Eubacteriales</taxon>
        <taxon>Clostridiaceae</taxon>
        <taxon>Clostridium</taxon>
    </lineage>
</organism>
<dbReference type="RefSeq" id="WP_021107286.1">
    <property type="nucleotide sequence ID" value="NZ_CP013710.1"/>
</dbReference>
<dbReference type="EMBL" id="SWRJ01000006">
    <property type="protein sequence ID" value="NFI22953.1"/>
    <property type="molecule type" value="Genomic_DNA"/>
</dbReference>
<sequence length="66" mass="8042">MEDKTISELTEEQKKLILDCLRIDEDNMDALLNSTMEHMSRSMRNYREHRLKEVRNLIDTLQIMFR</sequence>
<protein>
    <submittedName>
        <fullName evidence="1">Uncharacterized protein</fullName>
    </submittedName>
</protein>
<name>A0AA43Y9U8_CLOBO</name>
<evidence type="ECO:0000313" key="1">
    <source>
        <dbReference type="EMBL" id="NFI22953.1"/>
    </source>
</evidence>
<reference evidence="1 2" key="1">
    <citation type="submission" date="2019-04" db="EMBL/GenBank/DDBJ databases">
        <title>Genome sequencing of Clostridium botulinum Groups I-IV and Clostridium butyricum.</title>
        <authorList>
            <person name="Brunt J."/>
            <person name="Van Vliet A.H.M."/>
            <person name="Stringer S.C."/>
            <person name="Carter A.T."/>
            <person name="Peck M.W."/>
        </authorList>
    </citation>
    <scope>NUCLEOTIDE SEQUENCE [LARGE SCALE GENOMIC DNA]</scope>
    <source>
        <strain evidence="1 2">IFR 15/034</strain>
    </source>
</reference>